<dbReference type="InterPro" id="IPR057290">
    <property type="entry name" value="CHX17_C"/>
</dbReference>
<sequence length="642" mass="70809">MGMQAGLFLGNVGFMVEYLNLFSSHTFAAISEIGMSCYALVLGINFDVTLLGHTPPEAIVAYTGILSTVLVAATTAVPLIHFGFDHDMKDTANFGFILALSLTVAGTSSPVLTQLFTEANFSRSDIGKLVTGEGIYTELTTMILLGIISFSRNNEIDNKKPSRSIIGASVSFVSTVLVLYCLYKMLPLLANWMQKNNPKGKPMRGIDVILLVGSMSSMCLFLPAILGFSQAMTSFVIGLCFPRKGRLTYVLLRTLNQLLRFFFFPIYFCWIGTNIRSYKDLKSESYKYIFVKLFFLYVIILSGKILGALISGVILGFHWPIAVAIGLFLNNEFMGAGSFLVFLLHAVLSISVIPYIMKFVIQKAQMELTHPLMALQWFDSNSELRMLVGIHGHQNVPTTINLMEISRGSGSPCISVYLTDLIEMNDKHSAVFIPDYQEDDCPSSAAAVDANVTMADESVVNMRDQITNMILTYVQKSGGGVNVHRLLAISKFSNMHQDIYNLAEAVQASLIILPYHRNQRKDGKMGNIHHGFRHVNRKVFRHPPCSVAVLVDRGFGKALAEESSMKLQVAVLFIGGKDDREALAYATRITQHSGVDLTAVRFLQDEEKAASRAKRTMSNHARALEELELSLGPIGEITQAAG</sequence>
<evidence type="ECO:0000256" key="5">
    <source>
        <dbReference type="SAM" id="Phobius"/>
    </source>
</evidence>
<name>A0A4Y7JHR0_PAPSO</name>
<feature type="domain" description="Cation/H(+) antiporter central" evidence="6">
    <location>
        <begin position="460"/>
        <end position="557"/>
    </location>
</feature>
<feature type="transmembrane region" description="Helical" evidence="5">
    <location>
        <begin position="206"/>
        <end position="229"/>
    </location>
</feature>
<dbReference type="InterPro" id="IPR050794">
    <property type="entry name" value="CPA2_transporter"/>
</dbReference>
<reference evidence="8 9" key="1">
    <citation type="journal article" date="2018" name="Science">
        <title>The opium poppy genome and morphinan production.</title>
        <authorList>
            <person name="Guo L."/>
            <person name="Winzer T."/>
            <person name="Yang X."/>
            <person name="Li Y."/>
            <person name="Ning Z."/>
            <person name="He Z."/>
            <person name="Teodor R."/>
            <person name="Lu Y."/>
            <person name="Bowser T.A."/>
            <person name="Graham I.A."/>
            <person name="Ye K."/>
        </authorList>
    </citation>
    <scope>NUCLEOTIDE SEQUENCE [LARGE SCALE GENOMIC DNA]</scope>
    <source>
        <strain evidence="9">cv. HN1</strain>
        <tissue evidence="8">Leaves</tissue>
    </source>
</reference>
<dbReference type="GO" id="GO:0006885">
    <property type="term" value="P:regulation of pH"/>
    <property type="evidence" value="ECO:0007669"/>
    <property type="project" value="TreeGrafter"/>
</dbReference>
<dbReference type="GO" id="GO:0098662">
    <property type="term" value="P:inorganic cation transmembrane transport"/>
    <property type="evidence" value="ECO:0007669"/>
    <property type="project" value="TreeGrafter"/>
</dbReference>
<dbReference type="EMBL" id="CM010719">
    <property type="protein sequence ID" value="RZC60603.1"/>
    <property type="molecule type" value="Genomic_DNA"/>
</dbReference>
<evidence type="ECO:0000256" key="4">
    <source>
        <dbReference type="ARBA" id="ARBA00023065"/>
    </source>
</evidence>
<evidence type="ECO:0000256" key="3">
    <source>
        <dbReference type="ARBA" id="ARBA00022958"/>
    </source>
</evidence>
<dbReference type="InterPro" id="IPR038770">
    <property type="entry name" value="Na+/solute_symporter_sf"/>
</dbReference>
<evidence type="ECO:0000259" key="6">
    <source>
        <dbReference type="Pfam" id="PF23256"/>
    </source>
</evidence>
<dbReference type="Pfam" id="PF23256">
    <property type="entry name" value="CHX17_2nd"/>
    <property type="match status" value="1"/>
</dbReference>
<feature type="transmembrane region" description="Helical" evidence="5">
    <location>
        <begin position="335"/>
        <end position="356"/>
    </location>
</feature>
<keyword evidence="5" id="KW-0472">Membrane</keyword>
<dbReference type="Gene3D" id="1.20.1530.20">
    <property type="match status" value="1"/>
</dbReference>
<dbReference type="OMA" id="AQMELTH"/>
<keyword evidence="1" id="KW-0813">Transport</keyword>
<protein>
    <submittedName>
        <fullName evidence="8">Uncharacterized protein</fullName>
    </submittedName>
</protein>
<feature type="transmembrane region" description="Helical" evidence="5">
    <location>
        <begin position="94"/>
        <end position="115"/>
    </location>
</feature>
<keyword evidence="3" id="KW-0630">Potassium</keyword>
<keyword evidence="5" id="KW-0812">Transmembrane</keyword>
<keyword evidence="4" id="KW-0406">Ion transport</keyword>
<dbReference type="GO" id="GO:0012505">
    <property type="term" value="C:endomembrane system"/>
    <property type="evidence" value="ECO:0007669"/>
    <property type="project" value="TreeGrafter"/>
</dbReference>
<feature type="transmembrane region" description="Helical" evidence="5">
    <location>
        <begin position="59"/>
        <end position="82"/>
    </location>
</feature>
<accession>A0A4Y7JHR0</accession>
<dbReference type="PANTHER" id="PTHR32468:SF145">
    <property type="entry name" value="CATION_H(+) ANTIPORTER 28"/>
    <property type="match status" value="1"/>
</dbReference>
<feature type="transmembrane region" description="Helical" evidence="5">
    <location>
        <begin position="250"/>
        <end position="273"/>
    </location>
</feature>
<proteinExistence type="predicted"/>
<dbReference type="Proteomes" id="UP000316621">
    <property type="component" value="Chromosome 5"/>
</dbReference>
<organism evidence="8 9">
    <name type="scientific">Papaver somniferum</name>
    <name type="common">Opium poppy</name>
    <dbReference type="NCBI Taxonomy" id="3469"/>
    <lineage>
        <taxon>Eukaryota</taxon>
        <taxon>Viridiplantae</taxon>
        <taxon>Streptophyta</taxon>
        <taxon>Embryophyta</taxon>
        <taxon>Tracheophyta</taxon>
        <taxon>Spermatophyta</taxon>
        <taxon>Magnoliopsida</taxon>
        <taxon>Ranunculales</taxon>
        <taxon>Papaveraceae</taxon>
        <taxon>Papaveroideae</taxon>
        <taxon>Papaver</taxon>
    </lineage>
</organism>
<dbReference type="PANTHER" id="PTHR32468">
    <property type="entry name" value="CATION/H + ANTIPORTER"/>
    <property type="match status" value="1"/>
</dbReference>
<keyword evidence="2" id="KW-0633">Potassium transport</keyword>
<feature type="transmembrane region" description="Helical" evidence="5">
    <location>
        <begin position="135"/>
        <end position="153"/>
    </location>
</feature>
<dbReference type="Pfam" id="PF23259">
    <property type="entry name" value="CHX17_C"/>
    <property type="match status" value="1"/>
</dbReference>
<dbReference type="GO" id="GO:0016020">
    <property type="term" value="C:membrane"/>
    <property type="evidence" value="ECO:0007669"/>
    <property type="project" value="UniProtKB-SubCell"/>
</dbReference>
<dbReference type="AlphaFoldDB" id="A0A4Y7JHR0"/>
<evidence type="ECO:0000259" key="7">
    <source>
        <dbReference type="Pfam" id="PF23259"/>
    </source>
</evidence>
<feature type="transmembrane region" description="Helical" evidence="5">
    <location>
        <begin position="165"/>
        <end position="186"/>
    </location>
</feature>
<dbReference type="InterPro" id="IPR057291">
    <property type="entry name" value="CHX17_2nd"/>
</dbReference>
<dbReference type="GO" id="GO:0006813">
    <property type="term" value="P:potassium ion transport"/>
    <property type="evidence" value="ECO:0007669"/>
    <property type="project" value="UniProtKB-KW"/>
</dbReference>
<keyword evidence="5" id="KW-1133">Transmembrane helix</keyword>
<dbReference type="Gene3D" id="3.40.50.12370">
    <property type="match status" value="1"/>
</dbReference>
<gene>
    <name evidence="8" type="ORF">C5167_022373</name>
</gene>
<keyword evidence="9" id="KW-1185">Reference proteome</keyword>
<evidence type="ECO:0000256" key="1">
    <source>
        <dbReference type="ARBA" id="ARBA00022448"/>
    </source>
</evidence>
<evidence type="ECO:0000313" key="8">
    <source>
        <dbReference type="EMBL" id="RZC60603.1"/>
    </source>
</evidence>
<evidence type="ECO:0000256" key="2">
    <source>
        <dbReference type="ARBA" id="ARBA00022538"/>
    </source>
</evidence>
<feature type="domain" description="Cation/H(+) antiporter C-terminal" evidence="7">
    <location>
        <begin position="567"/>
        <end position="605"/>
    </location>
</feature>
<evidence type="ECO:0000313" key="9">
    <source>
        <dbReference type="Proteomes" id="UP000316621"/>
    </source>
</evidence>
<dbReference type="Gramene" id="RZC60603">
    <property type="protein sequence ID" value="RZC60603"/>
    <property type="gene ID" value="C5167_022373"/>
</dbReference>